<dbReference type="PANTHER" id="PTHR23113:SF363">
    <property type="entry name" value="PROTEIN SON OF SEVENLESS"/>
    <property type="match status" value="1"/>
</dbReference>
<feature type="compositionally biased region" description="Basic residues" evidence="3">
    <location>
        <begin position="486"/>
        <end position="500"/>
    </location>
</feature>
<sequence>MFSTLVENFQENEPLFDHPLLFPAPCESEIAHFQNDRLFQGTIESAVCHLTSPGSIDYQFLVDFFLSYREFIEPLPLLELLLCRLTWALKRANNISPSEDGTQALPMGQAFYSAILVRTFVMLRHWLLNHFPDFAKDRRLRQLLCGALNEIATRDEFRGEPDSLCTKVIVDLKKLYARMCSAYWSTGDAVDGLADAVNAHENARNMRVSALGLQQLRDKNVRRSQILSVVEGSSAHAEETAILHPKASLNCLANQSPLYDEILGDVKATPIQGVRKLSQLIDLEDKENGFCLNGKVDVFTESKVDRITPTTPLKKLVEPNQKHGHGPRKTRKLFHLFSKPDTSRAKTVVSEIPLLGSDNVDLLSSRVITEFGYYQEHAQSRRPVPKAAPAHTARDSAELFSAEVYDQSPTKGKEKRTMDDTDEILNAINHSNGSFRTPSVSINWSSFADVTVMEADVERILEQGAQPSESSAKSYLSYDSDLSSRHSQHSSGHHVLRKKLSFSNLREQDQDQDQKEEQKEEQKSLEIDPEMPQIDDVSSQPTLYLYELPFFGTSLPHEDDFEYEAETASIILSGSYHLPYPGISQNAIAELAAIPDEKHTDNPVNHALLKLRGQQPAAQPQVVYGLNDEHSQESDSSMDEVKLERKVRDLFIQPAATKTEQKAPTPYRFSVARRSVASHVSKFTLQSLSNTPSKSLAVPSGLSVEEIMYKGTHVPFILGHESHVIAEQLTLIERDFLLEIDWHELVDLKWDKPLEPYNSWLRLLFDEQSKTGLRLITLRFNLATNWIISEILLCKSVALRALTLSRFIHVANNCLKMQNYSTVYQIVLALNSSIVKKLKSTWNTMDVGDLLLFKKLKDLCSPERNFAHFRAELRQIRASKGIIPFLALDLSDLTVNSERPTTTVEEYELINIDKFRVSCGILKNMLRNIEYSKIYNFEKHPQLLSKCLYISCLSEQEMDYCYSHLEE</sequence>
<evidence type="ECO:0008006" key="8">
    <source>
        <dbReference type="Google" id="ProtNLM"/>
    </source>
</evidence>
<evidence type="ECO:0000256" key="3">
    <source>
        <dbReference type="SAM" id="MobiDB-lite"/>
    </source>
</evidence>
<dbReference type="InterPro" id="IPR036964">
    <property type="entry name" value="RASGEF_cat_dom_sf"/>
</dbReference>
<dbReference type="PANTHER" id="PTHR23113">
    <property type="entry name" value="GUANINE NUCLEOTIDE EXCHANGE FACTOR"/>
    <property type="match status" value="1"/>
</dbReference>
<dbReference type="GO" id="GO:0005085">
    <property type="term" value="F:guanyl-nucleotide exchange factor activity"/>
    <property type="evidence" value="ECO:0007669"/>
    <property type="project" value="UniProtKB-KW"/>
</dbReference>
<dbReference type="Proteomes" id="UP001196530">
    <property type="component" value="Unassembled WGS sequence"/>
</dbReference>
<dbReference type="PROSITE" id="PS50212">
    <property type="entry name" value="RASGEF_NTER"/>
    <property type="match status" value="1"/>
</dbReference>
<organism evidence="6 7">
    <name type="scientific">Pichia angusta</name>
    <name type="common">Yeast</name>
    <name type="synonym">Hansenula polymorpha</name>
    <dbReference type="NCBI Taxonomy" id="870730"/>
    <lineage>
        <taxon>Eukaryota</taxon>
        <taxon>Fungi</taxon>
        <taxon>Dikarya</taxon>
        <taxon>Ascomycota</taxon>
        <taxon>Saccharomycotina</taxon>
        <taxon>Pichiomycetes</taxon>
        <taxon>Pichiales</taxon>
        <taxon>Pichiaceae</taxon>
        <taxon>Ogataea</taxon>
    </lineage>
</organism>
<name>A0AAN6I821_PICAN</name>
<feature type="region of interest" description="Disordered" evidence="3">
    <location>
        <begin position="379"/>
        <end position="419"/>
    </location>
</feature>
<dbReference type="SMART" id="SM00147">
    <property type="entry name" value="RasGEF"/>
    <property type="match status" value="1"/>
</dbReference>
<feature type="domain" description="Ras-GEF" evidence="4">
    <location>
        <begin position="721"/>
        <end position="963"/>
    </location>
</feature>
<protein>
    <recommendedName>
        <fullName evidence="8">Guanine nucleotide exchange factor LTE1</fullName>
    </recommendedName>
</protein>
<dbReference type="EMBL" id="JAHLUX010000001">
    <property type="protein sequence ID" value="KAG7822172.1"/>
    <property type="molecule type" value="Genomic_DNA"/>
</dbReference>
<dbReference type="Gene3D" id="1.10.840.10">
    <property type="entry name" value="Ras guanine-nucleotide exchange factors catalytic domain"/>
    <property type="match status" value="1"/>
</dbReference>
<gene>
    <name evidence="6" type="ORF">KL928_000647</name>
</gene>
<comment type="caution">
    <text evidence="6">The sequence shown here is derived from an EMBL/GenBank/DDBJ whole genome shotgun (WGS) entry which is preliminary data.</text>
</comment>
<dbReference type="SUPFAM" id="SSF48366">
    <property type="entry name" value="Ras GEF"/>
    <property type="match status" value="1"/>
</dbReference>
<feature type="compositionally biased region" description="Low complexity" evidence="3">
    <location>
        <begin position="468"/>
        <end position="481"/>
    </location>
</feature>
<feature type="domain" description="N-terminal Ras-GEF" evidence="5">
    <location>
        <begin position="34"/>
        <end position="173"/>
    </location>
</feature>
<dbReference type="GeneID" id="66124698"/>
<reference evidence="6" key="1">
    <citation type="journal article" date="2021" name="G3 (Bethesda)">
        <title>Genomic diversity, chromosomal rearrangements, and interspecies hybridization in the ogataea polymorpha species complex.</title>
        <authorList>
            <person name="Hanson S.J."/>
            <person name="Cinneide E.O."/>
            <person name="Salzberg L.I."/>
            <person name="Wolfe K.H."/>
            <person name="McGowan J."/>
            <person name="Fitzpatrick D.A."/>
            <person name="Matlin K."/>
        </authorList>
    </citation>
    <scope>NUCLEOTIDE SEQUENCE</scope>
    <source>
        <strain evidence="6">61-244</strain>
    </source>
</reference>
<dbReference type="Pfam" id="PF00617">
    <property type="entry name" value="RasGEF"/>
    <property type="match status" value="1"/>
</dbReference>
<dbReference type="Gene3D" id="1.20.870.10">
    <property type="entry name" value="Son of sevenless (SoS) protein Chain: S domain 1"/>
    <property type="match status" value="1"/>
</dbReference>
<dbReference type="SMART" id="SM00229">
    <property type="entry name" value="RasGEFN"/>
    <property type="match status" value="1"/>
</dbReference>
<dbReference type="PROSITE" id="PS50009">
    <property type="entry name" value="RASGEF_CAT"/>
    <property type="match status" value="1"/>
</dbReference>
<dbReference type="InterPro" id="IPR000651">
    <property type="entry name" value="Ras-like_Gua-exchang_fac_N"/>
</dbReference>
<dbReference type="Pfam" id="PF00618">
    <property type="entry name" value="RasGEF_N"/>
    <property type="match status" value="1"/>
</dbReference>
<feature type="compositionally biased region" description="Basic and acidic residues" evidence="3">
    <location>
        <begin position="506"/>
        <end position="526"/>
    </location>
</feature>
<proteinExistence type="predicted"/>
<dbReference type="GO" id="GO:0007265">
    <property type="term" value="P:Ras protein signal transduction"/>
    <property type="evidence" value="ECO:0007669"/>
    <property type="project" value="TreeGrafter"/>
</dbReference>
<dbReference type="InterPro" id="IPR023578">
    <property type="entry name" value="Ras_GEF_dom_sf"/>
</dbReference>
<evidence type="ECO:0000256" key="2">
    <source>
        <dbReference type="PROSITE-ProRule" id="PRU00168"/>
    </source>
</evidence>
<evidence type="ECO:0000313" key="6">
    <source>
        <dbReference type="EMBL" id="KAG7822172.1"/>
    </source>
</evidence>
<dbReference type="InterPro" id="IPR008937">
    <property type="entry name" value="Ras-like_GEF"/>
</dbReference>
<evidence type="ECO:0000313" key="7">
    <source>
        <dbReference type="Proteomes" id="UP001196530"/>
    </source>
</evidence>
<keyword evidence="1 2" id="KW-0344">Guanine-nucleotide releasing factor</keyword>
<evidence type="ECO:0000259" key="5">
    <source>
        <dbReference type="PROSITE" id="PS50212"/>
    </source>
</evidence>
<feature type="region of interest" description="Disordered" evidence="3">
    <location>
        <begin position="462"/>
        <end position="534"/>
    </location>
</feature>
<accession>A0AAN6I821</accession>
<dbReference type="RefSeq" id="XP_043062542.1">
    <property type="nucleotide sequence ID" value="XM_043206365.1"/>
</dbReference>
<evidence type="ECO:0000256" key="1">
    <source>
        <dbReference type="ARBA" id="ARBA00022658"/>
    </source>
</evidence>
<dbReference type="InterPro" id="IPR001895">
    <property type="entry name" value="RASGEF_cat_dom"/>
</dbReference>
<dbReference type="AlphaFoldDB" id="A0AAN6I821"/>
<evidence type="ECO:0000259" key="4">
    <source>
        <dbReference type="PROSITE" id="PS50009"/>
    </source>
</evidence>
<dbReference type="GO" id="GO:0005886">
    <property type="term" value="C:plasma membrane"/>
    <property type="evidence" value="ECO:0007669"/>
    <property type="project" value="TreeGrafter"/>
</dbReference>